<protein>
    <submittedName>
        <fullName evidence="1">Uncharacterized protein</fullName>
    </submittedName>
</protein>
<reference evidence="1" key="1">
    <citation type="submission" date="2020-11" db="EMBL/GenBank/DDBJ databases">
        <authorList>
            <consortium name="DOE Joint Genome Institute"/>
            <person name="Ahrendt S."/>
            <person name="Riley R."/>
            <person name="Andreopoulos W."/>
            <person name="Labutti K."/>
            <person name="Pangilinan J."/>
            <person name="Ruiz-Duenas F.J."/>
            <person name="Barrasa J.M."/>
            <person name="Sanchez-Garcia M."/>
            <person name="Camarero S."/>
            <person name="Miyauchi S."/>
            <person name="Serrano A."/>
            <person name="Linde D."/>
            <person name="Babiker R."/>
            <person name="Drula E."/>
            <person name="Ayuso-Fernandez I."/>
            <person name="Pacheco R."/>
            <person name="Padilla G."/>
            <person name="Ferreira P."/>
            <person name="Barriuso J."/>
            <person name="Kellner H."/>
            <person name="Castanera R."/>
            <person name="Alfaro M."/>
            <person name="Ramirez L."/>
            <person name="Pisabarro A.G."/>
            <person name="Kuo A."/>
            <person name="Tritt A."/>
            <person name="Lipzen A."/>
            <person name="He G."/>
            <person name="Yan M."/>
            <person name="Ng V."/>
            <person name="Cullen D."/>
            <person name="Martin F."/>
            <person name="Rosso M.-N."/>
            <person name="Henrissat B."/>
            <person name="Hibbett D."/>
            <person name="Martinez A.T."/>
            <person name="Grigoriev I.V."/>
        </authorList>
    </citation>
    <scope>NUCLEOTIDE SEQUENCE</scope>
    <source>
        <strain evidence="1">CBS 506.95</strain>
    </source>
</reference>
<organism evidence="1 2">
    <name type="scientific">Crepidotus variabilis</name>
    <dbReference type="NCBI Taxonomy" id="179855"/>
    <lineage>
        <taxon>Eukaryota</taxon>
        <taxon>Fungi</taxon>
        <taxon>Dikarya</taxon>
        <taxon>Basidiomycota</taxon>
        <taxon>Agaricomycotina</taxon>
        <taxon>Agaricomycetes</taxon>
        <taxon>Agaricomycetidae</taxon>
        <taxon>Agaricales</taxon>
        <taxon>Agaricineae</taxon>
        <taxon>Crepidotaceae</taxon>
        <taxon>Crepidotus</taxon>
    </lineage>
</organism>
<evidence type="ECO:0000313" key="2">
    <source>
        <dbReference type="Proteomes" id="UP000807306"/>
    </source>
</evidence>
<dbReference type="AlphaFoldDB" id="A0A9P6EG56"/>
<gene>
    <name evidence="1" type="ORF">CPB83DRAFT_894556</name>
</gene>
<evidence type="ECO:0000313" key="1">
    <source>
        <dbReference type="EMBL" id="KAF9528298.1"/>
    </source>
</evidence>
<accession>A0A9P6EG56</accession>
<sequence>MSLQLPPFYRTPKFFIVTLGVACSLWLLLVSYQSYVRGSFVSLKNDVETNIVQRRQLVVRTTPTNRAGIGSVLAQLRSSAAIATILDADFATFGLQSEHPYRVASLLHLDLLEHPLTVESKVCSISALPTYSRVHNLVESWCNNPNADSEHAVELRESLKDCDLILDDRPWDVRQDMAKCTWKWVKQVFSKLGVNKQAGGVGIHIRWGDMASGGDSKDPKTPERSIPIEVAAKLLRKMRECGVDDELSVYMEAHNLTLLDGLGEPYRLVDTGNDINDLVDLASNRIMVLDIGSYTAIAHQISDGGVTVVPDVDEFGISWHNIGPNTVLRWNELLSISCSELSTLLRT</sequence>
<dbReference type="OrthoDB" id="2940323at2759"/>
<proteinExistence type="predicted"/>
<keyword evidence="2" id="KW-1185">Reference proteome</keyword>
<comment type="caution">
    <text evidence="1">The sequence shown here is derived from an EMBL/GenBank/DDBJ whole genome shotgun (WGS) entry which is preliminary data.</text>
</comment>
<dbReference type="Proteomes" id="UP000807306">
    <property type="component" value="Unassembled WGS sequence"/>
</dbReference>
<dbReference type="EMBL" id="MU157854">
    <property type="protein sequence ID" value="KAF9528298.1"/>
    <property type="molecule type" value="Genomic_DNA"/>
</dbReference>
<name>A0A9P6EG56_9AGAR</name>